<feature type="transmembrane region" description="Helical" evidence="1">
    <location>
        <begin position="48"/>
        <end position="71"/>
    </location>
</feature>
<dbReference type="AlphaFoldDB" id="A0A841PU88"/>
<protein>
    <submittedName>
        <fullName evidence="2">Uncharacterized protein</fullName>
    </submittedName>
</protein>
<feature type="transmembrane region" description="Helical" evidence="1">
    <location>
        <begin position="83"/>
        <end position="103"/>
    </location>
</feature>
<feature type="transmembrane region" description="Helical" evidence="1">
    <location>
        <begin position="158"/>
        <end position="176"/>
    </location>
</feature>
<feature type="transmembrane region" description="Helical" evidence="1">
    <location>
        <begin position="109"/>
        <end position="127"/>
    </location>
</feature>
<keyword evidence="3" id="KW-1185">Reference proteome</keyword>
<keyword evidence="1" id="KW-0472">Membrane</keyword>
<name>A0A841PU88_9BACI</name>
<sequence length="191" mass="21390">MDYQNMTLKDLQKDLIVEARKGFPFFLAGTVYWLVMGILYFFIGDQQVLALCYLLGTGSIFPLALLLGNLFKLNLLSKNPLGVLGGIVGGIQAFYLPIWIVIYLENYELLPMVIGVLGASHFLPYLWIYRSKTYGIFTVGMAVVSFFLGYVIEGHAFLTLPFILSALYLVTACALIKESKAFITEKENVTM</sequence>
<reference evidence="2 3" key="1">
    <citation type="submission" date="2020-08" db="EMBL/GenBank/DDBJ databases">
        <title>Genomic Encyclopedia of Type Strains, Phase IV (KMG-IV): sequencing the most valuable type-strain genomes for metagenomic binning, comparative biology and taxonomic classification.</title>
        <authorList>
            <person name="Goeker M."/>
        </authorList>
    </citation>
    <scope>NUCLEOTIDE SEQUENCE [LARGE SCALE GENOMIC DNA]</scope>
    <source>
        <strain evidence="2 3">DSM 19612</strain>
    </source>
</reference>
<comment type="caution">
    <text evidence="2">The sequence shown here is derived from an EMBL/GenBank/DDBJ whole genome shotgun (WGS) entry which is preliminary data.</text>
</comment>
<dbReference type="Proteomes" id="UP000581688">
    <property type="component" value="Unassembled WGS sequence"/>
</dbReference>
<keyword evidence="1" id="KW-1133">Transmembrane helix</keyword>
<feature type="transmembrane region" description="Helical" evidence="1">
    <location>
        <begin position="21"/>
        <end position="42"/>
    </location>
</feature>
<gene>
    <name evidence="2" type="ORF">HNQ94_001002</name>
</gene>
<evidence type="ECO:0000313" key="2">
    <source>
        <dbReference type="EMBL" id="MBB6452557.1"/>
    </source>
</evidence>
<feature type="transmembrane region" description="Helical" evidence="1">
    <location>
        <begin position="134"/>
        <end position="152"/>
    </location>
</feature>
<dbReference type="EMBL" id="JACHGH010000002">
    <property type="protein sequence ID" value="MBB6452557.1"/>
    <property type="molecule type" value="Genomic_DNA"/>
</dbReference>
<evidence type="ECO:0000256" key="1">
    <source>
        <dbReference type="SAM" id="Phobius"/>
    </source>
</evidence>
<accession>A0A841PU88</accession>
<keyword evidence="1" id="KW-0812">Transmembrane</keyword>
<evidence type="ECO:0000313" key="3">
    <source>
        <dbReference type="Proteomes" id="UP000581688"/>
    </source>
</evidence>
<dbReference type="Pfam" id="PF22765">
    <property type="entry name" value="DUF7010"/>
    <property type="match status" value="1"/>
</dbReference>
<dbReference type="InterPro" id="IPR053824">
    <property type="entry name" value="DUF7010"/>
</dbReference>
<proteinExistence type="predicted"/>
<dbReference type="RefSeq" id="WP_174494796.1">
    <property type="nucleotide sequence ID" value="NZ_CADDWK010000002.1"/>
</dbReference>
<organism evidence="2 3">
    <name type="scientific">Salirhabdus euzebyi</name>
    <dbReference type="NCBI Taxonomy" id="394506"/>
    <lineage>
        <taxon>Bacteria</taxon>
        <taxon>Bacillati</taxon>
        <taxon>Bacillota</taxon>
        <taxon>Bacilli</taxon>
        <taxon>Bacillales</taxon>
        <taxon>Bacillaceae</taxon>
        <taxon>Salirhabdus</taxon>
    </lineage>
</organism>